<dbReference type="GO" id="GO:0016301">
    <property type="term" value="F:kinase activity"/>
    <property type="evidence" value="ECO:0007669"/>
    <property type="project" value="UniProtKB-KW"/>
</dbReference>
<accession>A0A1M5LHS2</accession>
<dbReference type="Proteomes" id="UP000184516">
    <property type="component" value="Unassembled WGS sequence"/>
</dbReference>
<organism evidence="1 2">
    <name type="scientific">Flavobacterium fluvii</name>
    <dbReference type="NCBI Taxonomy" id="468056"/>
    <lineage>
        <taxon>Bacteria</taxon>
        <taxon>Pseudomonadati</taxon>
        <taxon>Bacteroidota</taxon>
        <taxon>Flavobacteriia</taxon>
        <taxon>Flavobacteriales</taxon>
        <taxon>Flavobacteriaceae</taxon>
        <taxon>Flavobacterium</taxon>
    </lineage>
</organism>
<reference evidence="2" key="1">
    <citation type="submission" date="2016-11" db="EMBL/GenBank/DDBJ databases">
        <authorList>
            <person name="Varghese N."/>
            <person name="Submissions S."/>
        </authorList>
    </citation>
    <scope>NUCLEOTIDE SEQUENCE [LARGE SCALE GENOMIC DNA]</scope>
    <source>
        <strain evidence="2">DSM 19978</strain>
    </source>
</reference>
<dbReference type="STRING" id="468056.SAMN05443549_105214"/>
<dbReference type="InterPro" id="IPR011009">
    <property type="entry name" value="Kinase-like_dom_sf"/>
</dbReference>
<name>A0A1M5LHS2_9FLAO</name>
<gene>
    <name evidence="1" type="ORF">SAMN05443549_105214</name>
</gene>
<keyword evidence="1" id="KW-0808">Transferase</keyword>
<dbReference type="Pfam" id="PF06293">
    <property type="entry name" value="Kdo"/>
    <property type="match status" value="1"/>
</dbReference>
<dbReference type="AlphaFoldDB" id="A0A1M5LHS2"/>
<dbReference type="RefSeq" id="WP_073371074.1">
    <property type="nucleotide sequence ID" value="NZ_FQWB01000005.1"/>
</dbReference>
<dbReference type="EMBL" id="FQWB01000005">
    <property type="protein sequence ID" value="SHG64548.1"/>
    <property type="molecule type" value="Genomic_DNA"/>
</dbReference>
<proteinExistence type="predicted"/>
<keyword evidence="2" id="KW-1185">Reference proteome</keyword>
<sequence length="255" mass="30288">MKFTINPFFEIADKEIVSVIKNFNSTGILFGDGKRNKIKLFELEGKTINVKSFKIPHLVNKIAYKYFRKSKARRSFEYATTLLEKGIGTPQPIAYFENQDFIGLKDSYYVSEHLQCDLTYRELVEIPDFPDHENILRQFTQFSFDLHEKGIEFLDHSPGNTLIKKNAQGNYDFFLVDLNRMNFHDNMDFDSRMKNLSHLTPKKEMIALMSNEYSKLYPAQTEAAIFEKMWFYTNDFQERFAKKRRLKKKLKFWKA</sequence>
<dbReference type="SUPFAM" id="SSF56112">
    <property type="entry name" value="Protein kinase-like (PK-like)"/>
    <property type="match status" value="1"/>
</dbReference>
<dbReference type="OrthoDB" id="9773772at2"/>
<evidence type="ECO:0000313" key="2">
    <source>
        <dbReference type="Proteomes" id="UP000184516"/>
    </source>
</evidence>
<evidence type="ECO:0000313" key="1">
    <source>
        <dbReference type="EMBL" id="SHG64548.1"/>
    </source>
</evidence>
<keyword evidence="1" id="KW-0418">Kinase</keyword>
<protein>
    <submittedName>
        <fullName evidence="1">Lipopolysaccharide kinase (Kdo/WaaP) family protein</fullName>
    </submittedName>
</protein>